<evidence type="ECO:0000313" key="3">
    <source>
        <dbReference type="Proteomes" id="UP000239480"/>
    </source>
</evidence>
<organism evidence="2 3">
    <name type="scientific">Aliiruegeria haliotis</name>
    <dbReference type="NCBI Taxonomy" id="1280846"/>
    <lineage>
        <taxon>Bacteria</taxon>
        <taxon>Pseudomonadati</taxon>
        <taxon>Pseudomonadota</taxon>
        <taxon>Alphaproteobacteria</taxon>
        <taxon>Rhodobacterales</taxon>
        <taxon>Roseobacteraceae</taxon>
        <taxon>Aliiruegeria</taxon>
    </lineage>
</organism>
<evidence type="ECO:0000313" key="2">
    <source>
        <dbReference type="EMBL" id="PRY22648.1"/>
    </source>
</evidence>
<dbReference type="AlphaFoldDB" id="A0A2T0RNB4"/>
<reference evidence="2 3" key="1">
    <citation type="submission" date="2018-03" db="EMBL/GenBank/DDBJ databases">
        <title>Genomic Encyclopedia of Archaeal and Bacterial Type Strains, Phase II (KMG-II): from individual species to whole genera.</title>
        <authorList>
            <person name="Goeker M."/>
        </authorList>
    </citation>
    <scope>NUCLEOTIDE SEQUENCE [LARGE SCALE GENOMIC DNA]</scope>
    <source>
        <strain evidence="2 3">DSM 29328</strain>
    </source>
</reference>
<dbReference type="Proteomes" id="UP000239480">
    <property type="component" value="Unassembled WGS sequence"/>
</dbReference>
<dbReference type="OrthoDB" id="8116725at2"/>
<name>A0A2T0RNB4_9RHOB</name>
<proteinExistence type="predicted"/>
<protein>
    <submittedName>
        <fullName evidence="2">Uncharacterized protein YjiS (DUF1127 family)</fullName>
    </submittedName>
</protein>
<feature type="domain" description="YjiS-like" evidence="1">
    <location>
        <begin position="28"/>
        <end position="58"/>
    </location>
</feature>
<accession>A0A2T0RNB4</accession>
<dbReference type="Pfam" id="PF06568">
    <property type="entry name" value="YjiS-like"/>
    <property type="match status" value="1"/>
</dbReference>
<dbReference type="EMBL" id="PVTD01000006">
    <property type="protein sequence ID" value="PRY22648.1"/>
    <property type="molecule type" value="Genomic_DNA"/>
</dbReference>
<keyword evidence="3" id="KW-1185">Reference proteome</keyword>
<dbReference type="InterPro" id="IPR009506">
    <property type="entry name" value="YjiS-like"/>
</dbReference>
<gene>
    <name evidence="2" type="ORF">CLV78_106189</name>
</gene>
<sequence length="68" mass="7751">MAFHDTTRPVPATGLRRAVGTVFSEFLAWRDARNTREALSKLTDRELCDIGLKREDIDQMSDAQLRNS</sequence>
<evidence type="ECO:0000259" key="1">
    <source>
        <dbReference type="Pfam" id="PF06568"/>
    </source>
</evidence>
<dbReference type="RefSeq" id="WP_106205714.1">
    <property type="nucleotide sequence ID" value="NZ_PVTD01000006.1"/>
</dbReference>
<comment type="caution">
    <text evidence="2">The sequence shown here is derived from an EMBL/GenBank/DDBJ whole genome shotgun (WGS) entry which is preliminary data.</text>
</comment>